<evidence type="ECO:0000313" key="8">
    <source>
        <dbReference type="Proteomes" id="UP000427373"/>
    </source>
</evidence>
<organism evidence="7 8">
    <name type="scientific">Sulfurisphaera ohwakuensis</name>
    <dbReference type="NCBI Taxonomy" id="69656"/>
    <lineage>
        <taxon>Archaea</taxon>
        <taxon>Thermoproteota</taxon>
        <taxon>Thermoprotei</taxon>
        <taxon>Sulfolobales</taxon>
        <taxon>Sulfolobaceae</taxon>
        <taxon>Sulfurisphaera</taxon>
    </lineage>
</organism>
<dbReference type="RefSeq" id="WP_156014068.1">
    <property type="nucleotide sequence ID" value="NZ_CP045484.1"/>
</dbReference>
<dbReference type="Pfam" id="PF00271">
    <property type="entry name" value="Helicase_C"/>
    <property type="match status" value="1"/>
</dbReference>
<dbReference type="InterPro" id="IPR011545">
    <property type="entry name" value="DEAD/DEAH_box_helicase_dom"/>
</dbReference>
<sequence length="954" mass="110095">MSSKNDDDIISFYQDLLQIEVDKFRKSQNKDFKSALLTKNDINDIIKKYNKGNNIFLVLLNRKMIIKYDDKYRTAHMDLLAKVAFIRQFISSEPYSLEFDIMLEKEPYPDFGAFTIDKLIHIIDNKLVNDDLSDKERKLIIDIIKKLLEELKITGLSSFQGYIIDKILNTEYNYIPLVAPTATGKTIAFVIPSLVYLLESIFKDEKPINVLFVYPRKALAKDQIEKFIRYLDIINEELAKIDKNKKITIALEDGDTPNEINDGLSYRGLRCPNPKCNGDLVYARNGIRCSKCGKIYDFIIPTKKSIKNSPPNVLITNLWILYRRLLNMNTVNNFKNIKYMVLDEVHAYDGLLYSHLRFILRLLLALKKLTKTTGLEKIIFSSATIPNYREFISKLVCDNIDCLPADILTYNDYYNKNQSKISKQRLILYEFLLPNIGKGVETLTEDVTEAVLAWLKEYNFKGILFADSIAGVTNFYKYFKNTILGERKAREIRDHICYNSPNDLYTNNEYYWPYLSSYRNACNSDVYLEKLAADLEKGIDQHYSVLSLQQRLKTEEEFKNDSSKLMLFSTSTLELGIDIGDIAVIVQHKLPLSRESFIQRVGRAGRSDKTYRIATGIVILQSTPYASLYMFNDELRSTLINMSYNSVSKTLDSNNPQIILQYIFSYVLLKRAINKVKTCVDDGSSFAECENIIEELIDDAENNIANSQSELEEMLSIDLNLIKDDIMDLLSVIKRSINNEDKDEEELCREIANGLNTIFNEIEADINETINYLFEHKIGNIIGYDNRMLLGILNKISGKLKELKEILETGPLNIKIINEILYLINSKSSEIKSLESLLEKTRQKLTKKYDIRTMMKNQHTKKYIDAIINKFNSIIKNIEDLSNIINSIINDISARKCIGNLKYYNNKSNLYVDKSYDIFSIMREKSTNDIFMDLLMTPPSPSIESANVEGDENE</sequence>
<evidence type="ECO:0000259" key="4">
    <source>
        <dbReference type="PROSITE" id="PS51192"/>
    </source>
</evidence>
<feature type="coiled-coil region" evidence="3">
    <location>
        <begin position="690"/>
        <end position="717"/>
    </location>
</feature>
<feature type="domain" description="Helicase C-terminal" evidence="5">
    <location>
        <begin position="506"/>
        <end position="666"/>
    </location>
</feature>
<dbReference type="SMART" id="SM00490">
    <property type="entry name" value="HELICc"/>
    <property type="match status" value="1"/>
</dbReference>
<dbReference type="EMBL" id="CP045484">
    <property type="protein sequence ID" value="QGR16512.1"/>
    <property type="molecule type" value="Genomic_DNA"/>
</dbReference>
<dbReference type="AlphaFoldDB" id="A0A650CFF8"/>
<dbReference type="EMBL" id="JACHFY010000011">
    <property type="protein sequence ID" value="MBB5254131.1"/>
    <property type="molecule type" value="Genomic_DNA"/>
</dbReference>
<dbReference type="SUPFAM" id="SSF52540">
    <property type="entry name" value="P-loop containing nucleoside triphosphate hydrolases"/>
    <property type="match status" value="1"/>
</dbReference>
<dbReference type="SMART" id="SM00487">
    <property type="entry name" value="DEXDc"/>
    <property type="match status" value="1"/>
</dbReference>
<dbReference type="Pfam" id="PF00270">
    <property type="entry name" value="DEAD"/>
    <property type="match status" value="2"/>
</dbReference>
<evidence type="ECO:0000313" key="6">
    <source>
        <dbReference type="EMBL" id="MBB5254131.1"/>
    </source>
</evidence>
<accession>A0A650CFF8</accession>
<keyword evidence="8" id="KW-1185">Reference proteome</keyword>
<keyword evidence="7" id="KW-0378">Hydrolase</keyword>
<dbReference type="Proteomes" id="UP000582213">
    <property type="component" value="Unassembled WGS sequence"/>
</dbReference>
<dbReference type="GO" id="GO:0043138">
    <property type="term" value="F:3'-5' DNA helicase activity"/>
    <property type="evidence" value="ECO:0007669"/>
    <property type="project" value="TreeGrafter"/>
</dbReference>
<dbReference type="PROSITE" id="PS51194">
    <property type="entry name" value="HELICASE_CTER"/>
    <property type="match status" value="1"/>
</dbReference>
<evidence type="ECO:0000259" key="5">
    <source>
        <dbReference type="PROSITE" id="PS51194"/>
    </source>
</evidence>
<dbReference type="InterPro" id="IPR027417">
    <property type="entry name" value="P-loop_NTPase"/>
</dbReference>
<dbReference type="GO" id="GO:0036297">
    <property type="term" value="P:interstrand cross-link repair"/>
    <property type="evidence" value="ECO:0007669"/>
    <property type="project" value="TreeGrafter"/>
</dbReference>
<keyword evidence="7" id="KW-0347">Helicase</keyword>
<protein>
    <submittedName>
        <fullName evidence="7">DEAD/DEAH box helicase</fullName>
    </submittedName>
    <submittedName>
        <fullName evidence="6">Superfamily II DNA/RNA helicase</fullName>
    </submittedName>
</protein>
<evidence type="ECO:0000256" key="3">
    <source>
        <dbReference type="SAM" id="Coils"/>
    </source>
</evidence>
<dbReference type="GeneID" id="42800447"/>
<dbReference type="Proteomes" id="UP000427373">
    <property type="component" value="Chromosome"/>
</dbReference>
<evidence type="ECO:0000313" key="7">
    <source>
        <dbReference type="EMBL" id="QGR16512.1"/>
    </source>
</evidence>
<proteinExistence type="predicted"/>
<reference evidence="6 9" key="2">
    <citation type="submission" date="2020-08" db="EMBL/GenBank/DDBJ databases">
        <title>Genomic Encyclopedia of Type Strains, Phase IV (KMG-IV): sequencing the most valuable type-strain genomes for metagenomic binning, comparative biology and taxonomic classification.</title>
        <authorList>
            <person name="Goeker M."/>
        </authorList>
    </citation>
    <scope>NUCLEOTIDE SEQUENCE [LARGE SCALE GENOMIC DNA]</scope>
    <source>
        <strain evidence="6 9">DSM 12421</strain>
    </source>
</reference>
<keyword evidence="3" id="KW-0175">Coiled coil</keyword>
<dbReference type="GO" id="GO:0006289">
    <property type="term" value="P:nucleotide-excision repair"/>
    <property type="evidence" value="ECO:0007669"/>
    <property type="project" value="TreeGrafter"/>
</dbReference>
<dbReference type="GO" id="GO:0003676">
    <property type="term" value="F:nucleic acid binding"/>
    <property type="evidence" value="ECO:0007669"/>
    <property type="project" value="InterPro"/>
</dbReference>
<evidence type="ECO:0000256" key="1">
    <source>
        <dbReference type="ARBA" id="ARBA00022741"/>
    </source>
</evidence>
<dbReference type="PANTHER" id="PTHR47957:SF3">
    <property type="entry name" value="ATP-DEPENDENT HELICASE HRQ1"/>
    <property type="match status" value="1"/>
</dbReference>
<name>A0A650CFF8_SULOH</name>
<keyword evidence="1" id="KW-0547">Nucleotide-binding</keyword>
<dbReference type="InterPro" id="IPR001650">
    <property type="entry name" value="Helicase_C-like"/>
</dbReference>
<reference evidence="7 8" key="1">
    <citation type="submission" date="2019-10" db="EMBL/GenBank/DDBJ databases">
        <title>Genome Sequences from Six Type Strain Members of the Archaeal Family Sulfolobaceae: Acidianus ambivalens, Acidianus infernus, Metallosphaera prunae, Stygiolobus azoricus, Sulfolobus metallicus, and Sulfurisphaera ohwakuensis.</title>
        <authorList>
            <person name="Counts J.A."/>
            <person name="Kelly R.M."/>
        </authorList>
    </citation>
    <scope>NUCLEOTIDE SEQUENCE [LARGE SCALE GENOMIC DNA]</scope>
    <source>
        <strain evidence="7 8">TA-1</strain>
    </source>
</reference>
<dbReference type="KEGG" id="soh:D1869_04340"/>
<feature type="domain" description="Helicase ATP-binding" evidence="4">
    <location>
        <begin position="166"/>
        <end position="403"/>
    </location>
</feature>
<dbReference type="OrthoDB" id="42053at2157"/>
<evidence type="ECO:0000313" key="9">
    <source>
        <dbReference type="Proteomes" id="UP000582213"/>
    </source>
</evidence>
<dbReference type="GO" id="GO:0005524">
    <property type="term" value="F:ATP binding"/>
    <property type="evidence" value="ECO:0007669"/>
    <property type="project" value="UniProtKB-KW"/>
</dbReference>
<gene>
    <name evidence="7" type="ORF">D1869_04340</name>
    <name evidence="6" type="ORF">HNQ62_001904</name>
</gene>
<evidence type="ECO:0000256" key="2">
    <source>
        <dbReference type="ARBA" id="ARBA00022840"/>
    </source>
</evidence>
<dbReference type="Gene3D" id="3.40.50.300">
    <property type="entry name" value="P-loop containing nucleotide triphosphate hydrolases"/>
    <property type="match status" value="2"/>
</dbReference>
<dbReference type="PANTHER" id="PTHR47957">
    <property type="entry name" value="ATP-DEPENDENT HELICASE HRQ1"/>
    <property type="match status" value="1"/>
</dbReference>
<keyword evidence="2" id="KW-0067">ATP-binding</keyword>
<dbReference type="PROSITE" id="PS51192">
    <property type="entry name" value="HELICASE_ATP_BIND_1"/>
    <property type="match status" value="1"/>
</dbReference>
<dbReference type="InterPro" id="IPR014001">
    <property type="entry name" value="Helicase_ATP-bd"/>
</dbReference>